<dbReference type="RefSeq" id="WP_253240288.1">
    <property type="nucleotide sequence ID" value="NZ_JAMYJR010000030.1"/>
</dbReference>
<dbReference type="NCBIfam" id="TIGR02937">
    <property type="entry name" value="sigma70-ECF"/>
    <property type="match status" value="1"/>
</dbReference>
<dbReference type="SUPFAM" id="SSF54427">
    <property type="entry name" value="NTF2-like"/>
    <property type="match status" value="1"/>
</dbReference>
<reference evidence="2 3" key="1">
    <citation type="submission" date="2022-06" db="EMBL/GenBank/DDBJ databases">
        <title>New Species of the Genus Actinoplanes, ActinopZanes ferrugineus.</title>
        <authorList>
            <person name="Ding P."/>
        </authorList>
    </citation>
    <scope>NUCLEOTIDE SEQUENCE [LARGE SCALE GENOMIC DNA]</scope>
    <source>
        <strain evidence="2 3">TRM88003</strain>
    </source>
</reference>
<dbReference type="Pfam" id="PF04542">
    <property type="entry name" value="Sigma70_r2"/>
    <property type="match status" value="1"/>
</dbReference>
<protein>
    <submittedName>
        <fullName evidence="2">Sigma-70 family RNA polymerase sigma factor</fullName>
    </submittedName>
</protein>
<dbReference type="Gene3D" id="1.10.1740.10">
    <property type="match status" value="1"/>
</dbReference>
<dbReference type="InterPro" id="IPR032710">
    <property type="entry name" value="NTF2-like_dom_sf"/>
</dbReference>
<dbReference type="InterPro" id="IPR007627">
    <property type="entry name" value="RNA_pol_sigma70_r2"/>
</dbReference>
<dbReference type="InterPro" id="IPR052704">
    <property type="entry name" value="ECF_Sigma-70_Domain"/>
</dbReference>
<sequence length="281" mass="29978">MRAEAFQAHRERLLAIATRVLGNRADAEDVVQEAWLRLARQEPGTVDNLAGWLTTVVGRLSIDVLRARTAKAEILYDTPPHEPVVSEDDPADQALQAESLGLALLVVLGALGPDERLSFVLHDLFAVPFAEIGPIIGKSADAAKMAASRARRKVHGAARPTSGLNQQREVVDAFLAAARDGDFEGLLAVLDPDLTWEVTSVRGVTVTRGRAELAHAAGRGGALGFTARRVLVDGQPGILAWGPAGQPVGLMACTIENGRMTRVVSLTDRAQLRRIDLQSAG</sequence>
<dbReference type="InterPro" id="IPR014284">
    <property type="entry name" value="RNA_pol_sigma-70_dom"/>
</dbReference>
<dbReference type="InterPro" id="IPR013324">
    <property type="entry name" value="RNA_pol_sigma_r3/r4-like"/>
</dbReference>
<feature type="domain" description="RNA polymerase sigma-70 region 2" evidence="1">
    <location>
        <begin position="6"/>
        <end position="69"/>
    </location>
</feature>
<proteinExistence type="predicted"/>
<dbReference type="EMBL" id="JAMYJR010000030">
    <property type="protein sequence ID" value="MCO8274208.1"/>
    <property type="molecule type" value="Genomic_DNA"/>
</dbReference>
<name>A0ABT1DTQ9_9ACTN</name>
<dbReference type="PANTHER" id="PTHR30173:SF43">
    <property type="entry name" value="ECF RNA POLYMERASE SIGMA FACTOR SIGI-RELATED"/>
    <property type="match status" value="1"/>
</dbReference>
<evidence type="ECO:0000313" key="2">
    <source>
        <dbReference type="EMBL" id="MCO8274208.1"/>
    </source>
</evidence>
<dbReference type="SUPFAM" id="SSF88659">
    <property type="entry name" value="Sigma3 and sigma4 domains of RNA polymerase sigma factors"/>
    <property type="match status" value="1"/>
</dbReference>
<dbReference type="Proteomes" id="UP001523369">
    <property type="component" value="Unassembled WGS sequence"/>
</dbReference>
<evidence type="ECO:0000313" key="3">
    <source>
        <dbReference type="Proteomes" id="UP001523369"/>
    </source>
</evidence>
<dbReference type="PANTHER" id="PTHR30173">
    <property type="entry name" value="SIGMA 19 FACTOR"/>
    <property type="match status" value="1"/>
</dbReference>
<dbReference type="InterPro" id="IPR013325">
    <property type="entry name" value="RNA_pol_sigma_r2"/>
</dbReference>
<dbReference type="InterPro" id="IPR036388">
    <property type="entry name" value="WH-like_DNA-bd_sf"/>
</dbReference>
<accession>A0ABT1DTQ9</accession>
<evidence type="ECO:0000259" key="1">
    <source>
        <dbReference type="Pfam" id="PF04542"/>
    </source>
</evidence>
<comment type="caution">
    <text evidence="2">The sequence shown here is derived from an EMBL/GenBank/DDBJ whole genome shotgun (WGS) entry which is preliminary data.</text>
</comment>
<dbReference type="Gene3D" id="3.10.450.50">
    <property type="match status" value="1"/>
</dbReference>
<dbReference type="SUPFAM" id="SSF88946">
    <property type="entry name" value="Sigma2 domain of RNA polymerase sigma factors"/>
    <property type="match status" value="1"/>
</dbReference>
<dbReference type="Gene3D" id="1.10.10.10">
    <property type="entry name" value="Winged helix-like DNA-binding domain superfamily/Winged helix DNA-binding domain"/>
    <property type="match status" value="1"/>
</dbReference>
<gene>
    <name evidence="2" type="ORF">M1L60_26765</name>
</gene>
<keyword evidence="3" id="KW-1185">Reference proteome</keyword>
<organism evidence="2 3">
    <name type="scientific">Paractinoplanes aksuensis</name>
    <dbReference type="NCBI Taxonomy" id="2939490"/>
    <lineage>
        <taxon>Bacteria</taxon>
        <taxon>Bacillati</taxon>
        <taxon>Actinomycetota</taxon>
        <taxon>Actinomycetes</taxon>
        <taxon>Micromonosporales</taxon>
        <taxon>Micromonosporaceae</taxon>
        <taxon>Paractinoplanes</taxon>
    </lineage>
</organism>